<reference evidence="4" key="1">
    <citation type="submission" date="2018-01" db="EMBL/GenBank/DDBJ databases">
        <title>Draft Genome Sequence of the Radioresistant Bacterium Deinococcus aerius TR0125, Isolated from the Higher Atmosphere above Japan.</title>
        <authorList>
            <person name="Satoh K."/>
            <person name="Arai H."/>
            <person name="Sanzen T."/>
            <person name="Kawaguchi Y."/>
            <person name="Hayashi H."/>
            <person name="Yokobori S."/>
            <person name="Yamagishi A."/>
            <person name="Oono Y."/>
            <person name="Narumi I."/>
        </authorList>
    </citation>
    <scope>NUCLEOTIDE SEQUENCE [LARGE SCALE GENOMIC DNA]</scope>
    <source>
        <strain evidence="4">TR0125</strain>
    </source>
</reference>
<sequence>MERTVDPHEAQRLECLHRYQVLDTPPEAEFDRITRFVKHLLEAPIVIICFVAVRRTWLKSSVGTNIHEMDRESVCCGEAIRRDEPFVVGDLHADPRFQNDPMVKFEGARSYAGAPLITPDGYRIGTLAVYDHHPREFTPEQRTFLQDLAAIVIDTLELRLTVLNWKQAQERSEHLAHHDALTGLPNRLMLLDRAEQALRQADRRGTPVGMLVLDLDGFKVINDSLGHAVGDALLRAVGERLSHVLRAEDTVARFGGDEFVVLLPELRGTLDAANVALKLQETLREPFQVRSHTLVTNCSVGISLYPADGRDAEALLRAADTAMYQAKAVGKGQCCFYEEEMTRAAQEKLHLRGRLAQALEREEFRLHYQPQVDLGTGRVIGLEALLRWPQPDGSWTPPGQFIPLAESSGLIVPLGAWVLREACAQLGRWRERGSLGVDLSVNVSARQWEDPSFPEQVRRVLGEAGLPPERLVLEVTESVLFSNPQGARRLAQGLASLGVRVAVDDYGTGFSNLRQLQHLPIGQLKLDRSFVQPLPGGDKDQALVRSAVTLARGLNAAVVGEGIETEGQLTALRRLGCTVGQGFLLGRPVGAEEFEARHLRP</sequence>
<feature type="domain" description="EAL" evidence="1">
    <location>
        <begin position="348"/>
        <end position="601"/>
    </location>
</feature>
<dbReference type="InterPro" id="IPR035919">
    <property type="entry name" value="EAL_sf"/>
</dbReference>
<dbReference type="Proteomes" id="UP000236569">
    <property type="component" value="Unassembled WGS sequence"/>
</dbReference>
<gene>
    <name evidence="3" type="ORF">DAERI_100145</name>
</gene>
<dbReference type="OrthoDB" id="9805474at2"/>
<dbReference type="CDD" id="cd01948">
    <property type="entry name" value="EAL"/>
    <property type="match status" value="1"/>
</dbReference>
<dbReference type="InterPro" id="IPR001633">
    <property type="entry name" value="EAL_dom"/>
</dbReference>
<name>A0A2I9CXH5_9DEIO</name>
<dbReference type="PROSITE" id="PS50887">
    <property type="entry name" value="GGDEF"/>
    <property type="match status" value="1"/>
</dbReference>
<dbReference type="Pfam" id="PF01590">
    <property type="entry name" value="GAF"/>
    <property type="match status" value="1"/>
</dbReference>
<comment type="caution">
    <text evidence="3">The sequence shown here is derived from an EMBL/GenBank/DDBJ whole genome shotgun (WGS) entry which is preliminary data.</text>
</comment>
<dbReference type="PROSITE" id="PS50883">
    <property type="entry name" value="EAL"/>
    <property type="match status" value="1"/>
</dbReference>
<evidence type="ECO:0000313" key="3">
    <source>
        <dbReference type="EMBL" id="GBF06782.1"/>
    </source>
</evidence>
<dbReference type="Pfam" id="PF00990">
    <property type="entry name" value="GGDEF"/>
    <property type="match status" value="1"/>
</dbReference>
<dbReference type="CDD" id="cd01949">
    <property type="entry name" value="GGDEF"/>
    <property type="match status" value="1"/>
</dbReference>
<dbReference type="Gene3D" id="3.30.70.270">
    <property type="match status" value="1"/>
</dbReference>
<dbReference type="InterPro" id="IPR029787">
    <property type="entry name" value="Nucleotide_cyclase"/>
</dbReference>
<keyword evidence="4" id="KW-1185">Reference proteome</keyword>
<protein>
    <submittedName>
        <fullName evidence="3">Diguanylate cyclase/phosphodiesterase with GAF sensor</fullName>
    </submittedName>
</protein>
<dbReference type="InterPro" id="IPR043128">
    <property type="entry name" value="Rev_trsase/Diguanyl_cyclase"/>
</dbReference>
<accession>A0A2I9CXH5</accession>
<evidence type="ECO:0000259" key="2">
    <source>
        <dbReference type="PROSITE" id="PS50887"/>
    </source>
</evidence>
<dbReference type="InterPro" id="IPR003018">
    <property type="entry name" value="GAF"/>
</dbReference>
<evidence type="ECO:0000313" key="4">
    <source>
        <dbReference type="Proteomes" id="UP000236569"/>
    </source>
</evidence>
<dbReference type="SMART" id="SM00052">
    <property type="entry name" value="EAL"/>
    <property type="match status" value="1"/>
</dbReference>
<dbReference type="SUPFAM" id="SSF55781">
    <property type="entry name" value="GAF domain-like"/>
    <property type="match status" value="1"/>
</dbReference>
<dbReference type="SUPFAM" id="SSF141868">
    <property type="entry name" value="EAL domain-like"/>
    <property type="match status" value="1"/>
</dbReference>
<dbReference type="PANTHER" id="PTHR44757">
    <property type="entry name" value="DIGUANYLATE CYCLASE DGCP"/>
    <property type="match status" value="1"/>
</dbReference>
<dbReference type="EMBL" id="BFAG01000010">
    <property type="protein sequence ID" value="GBF06782.1"/>
    <property type="molecule type" value="Genomic_DNA"/>
</dbReference>
<feature type="domain" description="GGDEF" evidence="2">
    <location>
        <begin position="206"/>
        <end position="339"/>
    </location>
</feature>
<dbReference type="InterPro" id="IPR029016">
    <property type="entry name" value="GAF-like_dom_sf"/>
</dbReference>
<proteinExistence type="predicted"/>
<dbReference type="InterPro" id="IPR000160">
    <property type="entry name" value="GGDEF_dom"/>
</dbReference>
<dbReference type="SMART" id="SM00065">
    <property type="entry name" value="GAF"/>
    <property type="match status" value="1"/>
</dbReference>
<dbReference type="FunFam" id="3.30.70.270:FF:000001">
    <property type="entry name" value="Diguanylate cyclase domain protein"/>
    <property type="match status" value="1"/>
</dbReference>
<dbReference type="AlphaFoldDB" id="A0A2I9CXH5"/>
<dbReference type="InterPro" id="IPR052155">
    <property type="entry name" value="Biofilm_reg_signaling"/>
</dbReference>
<dbReference type="RefSeq" id="WP_103130122.1">
    <property type="nucleotide sequence ID" value="NZ_BFAG01000010.1"/>
</dbReference>
<dbReference type="Pfam" id="PF00563">
    <property type="entry name" value="EAL"/>
    <property type="match status" value="1"/>
</dbReference>
<dbReference type="NCBIfam" id="TIGR00254">
    <property type="entry name" value="GGDEF"/>
    <property type="match status" value="1"/>
</dbReference>
<organism evidence="3 4">
    <name type="scientific">Deinococcus aerius</name>
    <dbReference type="NCBI Taxonomy" id="200253"/>
    <lineage>
        <taxon>Bacteria</taxon>
        <taxon>Thermotogati</taxon>
        <taxon>Deinococcota</taxon>
        <taxon>Deinococci</taxon>
        <taxon>Deinococcales</taxon>
        <taxon>Deinococcaceae</taxon>
        <taxon>Deinococcus</taxon>
    </lineage>
</organism>
<evidence type="ECO:0000259" key="1">
    <source>
        <dbReference type="PROSITE" id="PS50883"/>
    </source>
</evidence>
<dbReference type="SUPFAM" id="SSF55073">
    <property type="entry name" value="Nucleotide cyclase"/>
    <property type="match status" value="1"/>
</dbReference>
<dbReference type="Gene3D" id="3.30.450.40">
    <property type="match status" value="1"/>
</dbReference>
<dbReference type="Gene3D" id="3.20.20.450">
    <property type="entry name" value="EAL domain"/>
    <property type="match status" value="1"/>
</dbReference>
<dbReference type="PANTHER" id="PTHR44757:SF2">
    <property type="entry name" value="BIOFILM ARCHITECTURE MAINTENANCE PROTEIN MBAA"/>
    <property type="match status" value="1"/>
</dbReference>
<dbReference type="SMART" id="SM00267">
    <property type="entry name" value="GGDEF"/>
    <property type="match status" value="1"/>
</dbReference>